<reference evidence="1" key="1">
    <citation type="submission" date="2009-12" db="EMBL/GenBank/DDBJ databases">
        <title>Diversity of phylogenetic information according to the locus and the taxonomic level: an example from a parasitic Mesostigmatid mite genus.</title>
        <authorList>
            <person name="Roy L."/>
            <person name="Dowling A.P.G."/>
            <person name="Chauve C.M."/>
            <person name="Buronfosse T."/>
        </authorList>
    </citation>
    <scope>NUCLEOTIDE SEQUENCE</scope>
    <source>
        <strain evidence="1">OSBM</strain>
    </source>
</reference>
<protein>
    <submittedName>
        <fullName evidence="1">Tropomyosin</fullName>
    </submittedName>
</protein>
<gene>
    <name evidence="1" type="primary">tpm</name>
</gene>
<feature type="non-terminal residue" evidence="1">
    <location>
        <position position="1"/>
    </location>
</feature>
<name>D7FGJ4_9ACAR</name>
<feature type="non-terminal residue" evidence="1">
    <location>
        <position position="32"/>
    </location>
</feature>
<proteinExistence type="predicted"/>
<sequence length="32" mass="3811">QLMAEDADRKYDEVPVNWPWLRQILSVLKTVP</sequence>
<accession>D7FGJ4</accession>
<dbReference type="EMBL" id="FN599089">
    <property type="protein sequence ID" value="CBI75325.1"/>
    <property type="molecule type" value="Genomic_DNA"/>
</dbReference>
<evidence type="ECO:0000313" key="1">
    <source>
        <dbReference type="EMBL" id="CBI75325.1"/>
    </source>
</evidence>
<organism evidence="1">
    <name type="scientific">Ornithonyssus sylviarum</name>
    <name type="common">northern fowl mite</name>
    <dbReference type="NCBI Taxonomy" id="224536"/>
    <lineage>
        <taxon>Eukaryota</taxon>
        <taxon>Metazoa</taxon>
        <taxon>Ecdysozoa</taxon>
        <taxon>Arthropoda</taxon>
        <taxon>Chelicerata</taxon>
        <taxon>Arachnida</taxon>
        <taxon>Acari</taxon>
        <taxon>Parasitiformes</taxon>
        <taxon>Mesostigmata</taxon>
        <taxon>Gamasina</taxon>
        <taxon>Dermanyssoidea</taxon>
        <taxon>Macronyssidae</taxon>
        <taxon>Ornithonyssus</taxon>
    </lineage>
</organism>
<dbReference type="AlphaFoldDB" id="D7FGJ4"/>